<evidence type="ECO:0000256" key="1">
    <source>
        <dbReference type="SAM" id="MobiDB-lite"/>
    </source>
</evidence>
<dbReference type="AlphaFoldDB" id="U4LGF6"/>
<dbReference type="STRING" id="1076935.U4LGF6"/>
<keyword evidence="3" id="KW-1185">Reference proteome</keyword>
<accession>U4LGF6</accession>
<name>U4LGF6_PYROM</name>
<evidence type="ECO:0000313" key="3">
    <source>
        <dbReference type="Proteomes" id="UP000018144"/>
    </source>
</evidence>
<protein>
    <recommendedName>
        <fullName evidence="4">F-box domain-containing protein</fullName>
    </recommendedName>
</protein>
<feature type="compositionally biased region" description="Basic and acidic residues" evidence="1">
    <location>
        <begin position="1"/>
        <end position="13"/>
    </location>
</feature>
<sequence>METSRSHIEEPSSRRNSHFAYEEPMKSYGQPSDNGFKPGPASHQSLFGYDFSASFRPPVWTGAGCAADGLLGCQAPAADGHEETYAIHPLTPAPKAQTIPTLPTEIHLQILDHLLKEDSKLSCSFCYLFELASLSRVSKLYNDLLEEHLYSDLHLNFNSSLCNSNSLIHASDKRQICTRHLNLGSKHLQLERRVPLLIRTLKARPDLAATVNSIHLPPGGLATYLTCALEKTLLPSLVRLCPNLTHITGVSTLLNRQFFSGEHYCLDDQDPQQHGMLALSLQQSPNIRSWSWNSGPAGGKDFWARIYDRHPGMDSVDFVGTHANWRNLETLEMRSVWMLDANMMQRLLTSLPSLKSVALVGLRKKRIGPGEGDLMLSALESLPAGVKTLEIGGTNSETFLSQVAEWIRVRHTVREFSMLDSLTLTGIPITAAALDDFFAAVSVRKGEGWAGFYLPLLEFGVRLRSTIRKLVVDNAGYEGTFGSASVVGGMELAGLEEMVWKVNGDEDGQYLKSRMRGGWWADMRRIEGAEMMMGDIEREGVEVVGV</sequence>
<dbReference type="Proteomes" id="UP000018144">
    <property type="component" value="Unassembled WGS sequence"/>
</dbReference>
<organism evidence="2 3">
    <name type="scientific">Pyronema omphalodes (strain CBS 100304)</name>
    <name type="common">Pyronema confluens</name>
    <dbReference type="NCBI Taxonomy" id="1076935"/>
    <lineage>
        <taxon>Eukaryota</taxon>
        <taxon>Fungi</taxon>
        <taxon>Dikarya</taxon>
        <taxon>Ascomycota</taxon>
        <taxon>Pezizomycotina</taxon>
        <taxon>Pezizomycetes</taxon>
        <taxon>Pezizales</taxon>
        <taxon>Pyronemataceae</taxon>
        <taxon>Pyronema</taxon>
    </lineage>
</organism>
<proteinExistence type="predicted"/>
<reference evidence="2 3" key="1">
    <citation type="journal article" date="2013" name="PLoS Genet.">
        <title>The genome and development-dependent transcriptomes of Pyronema confluens: a window into fungal evolution.</title>
        <authorList>
            <person name="Traeger S."/>
            <person name="Altegoer F."/>
            <person name="Freitag M."/>
            <person name="Gabaldon T."/>
            <person name="Kempken F."/>
            <person name="Kumar A."/>
            <person name="Marcet-Houben M."/>
            <person name="Poggeler S."/>
            <person name="Stajich J.E."/>
            <person name="Nowrousian M."/>
        </authorList>
    </citation>
    <scope>NUCLEOTIDE SEQUENCE [LARGE SCALE GENOMIC DNA]</scope>
    <source>
        <strain evidence="3">CBS 100304</strain>
        <tissue evidence="2">Vegetative mycelium</tissue>
    </source>
</reference>
<gene>
    <name evidence="2" type="ORF">PCON_01425</name>
</gene>
<feature type="region of interest" description="Disordered" evidence="1">
    <location>
        <begin position="1"/>
        <end position="39"/>
    </location>
</feature>
<dbReference type="OrthoDB" id="5373954at2759"/>
<dbReference type="EMBL" id="HF936136">
    <property type="protein sequence ID" value="CCX15150.1"/>
    <property type="molecule type" value="Genomic_DNA"/>
</dbReference>
<evidence type="ECO:0008006" key="4">
    <source>
        <dbReference type="Google" id="ProtNLM"/>
    </source>
</evidence>
<evidence type="ECO:0000313" key="2">
    <source>
        <dbReference type="EMBL" id="CCX15150.1"/>
    </source>
</evidence>